<dbReference type="GO" id="GO:0016491">
    <property type="term" value="F:oxidoreductase activity"/>
    <property type="evidence" value="ECO:0007669"/>
    <property type="project" value="UniProtKB-KW"/>
</dbReference>
<dbReference type="PANTHER" id="PTHR42682">
    <property type="entry name" value="HYDROGENASE-4 COMPONENT F"/>
    <property type="match status" value="1"/>
</dbReference>
<feature type="domain" description="NADH:quinone oxidoreductase/Mrp antiporter transmembrane" evidence="9">
    <location>
        <begin position="125"/>
        <end position="417"/>
    </location>
</feature>
<evidence type="ECO:0000259" key="9">
    <source>
        <dbReference type="Pfam" id="PF00361"/>
    </source>
</evidence>
<accession>A0A1F6T787</accession>
<dbReference type="NCBIfam" id="NF005043">
    <property type="entry name" value="PRK06458.1-3"/>
    <property type="match status" value="1"/>
</dbReference>
<feature type="transmembrane region" description="Helical" evidence="8">
    <location>
        <begin position="106"/>
        <end position="123"/>
    </location>
</feature>
<feature type="transmembrane region" description="Helical" evidence="8">
    <location>
        <begin position="160"/>
        <end position="182"/>
    </location>
</feature>
<sequence length="489" mass="52994">MTLLEVTLIAPLLGGLLLAFVGHRPVGGWINVATSAITFGASLLMALNVFANGPQLSSGKLFYIDAFNVYLVALTAFVGLSTAIFSRPYMRHEVERGRLTDRRLRLYHSMYQGFLFAMLLALSTNNLGVLWVAMEAATLTTVLLVSLYRTPESIEAAWKYFILCGVGIAQALFGTVLVYFAAEQKLGAERDDTLLWTVLHANAAGLDPTVLSLAFVFLLVGYGTKVGLVPLHNWLPDAHSEGPTPMSAVLSGLLLNVALYALVRFKMLVDASLQTHLAGYLMMGFGLLSFTVASLFLHRQHDIKRMFSYSSIEHMGLMTYAFGLGGALATFGALLHMTVHSLTKSAIFITVGHASQIAGSQRIDKIRGLIRTQPAVGWGLLIGTVAIAGFPPFGVFTSEFLLLTATMKSWPWLAIPLLVGFGVAFAGLFRHVQPMVYGEPPEGQLPVRANMLPVAVHLLLVLWLGLAIPGFLARWFDQATLLISGSGLL</sequence>
<dbReference type="AlphaFoldDB" id="A0A1F6T787"/>
<evidence type="ECO:0000256" key="7">
    <source>
        <dbReference type="RuleBase" id="RU000320"/>
    </source>
</evidence>
<dbReference type="EMBL" id="MFSR01000008">
    <property type="protein sequence ID" value="OGI40990.1"/>
    <property type="molecule type" value="Genomic_DNA"/>
</dbReference>
<feature type="transmembrane region" description="Helical" evidence="8">
    <location>
        <begin position="277"/>
        <end position="297"/>
    </location>
</feature>
<reference evidence="10 11" key="1">
    <citation type="journal article" date="2016" name="Nat. Commun.">
        <title>Thousands of microbial genomes shed light on interconnected biogeochemical processes in an aquifer system.</title>
        <authorList>
            <person name="Anantharaman K."/>
            <person name="Brown C.T."/>
            <person name="Hug L.A."/>
            <person name="Sharon I."/>
            <person name="Castelle C.J."/>
            <person name="Probst A.J."/>
            <person name="Thomas B.C."/>
            <person name="Singh A."/>
            <person name="Wilkins M.J."/>
            <person name="Karaoz U."/>
            <person name="Brodie E.L."/>
            <person name="Williams K.H."/>
            <person name="Hubbard S.S."/>
            <person name="Banfield J.F."/>
        </authorList>
    </citation>
    <scope>NUCLEOTIDE SEQUENCE [LARGE SCALE GENOMIC DNA]</scope>
</reference>
<evidence type="ECO:0000313" key="10">
    <source>
        <dbReference type="EMBL" id="OGI40990.1"/>
    </source>
</evidence>
<dbReference type="GO" id="GO:0008137">
    <property type="term" value="F:NADH dehydrogenase (ubiquinone) activity"/>
    <property type="evidence" value="ECO:0007669"/>
    <property type="project" value="InterPro"/>
</dbReference>
<feature type="transmembrane region" description="Helical" evidence="8">
    <location>
        <begin position="29"/>
        <end position="50"/>
    </location>
</feature>
<organism evidence="10 11">
    <name type="scientific">Candidatus Muproteobacteria bacterium RBG_16_64_10</name>
    <dbReference type="NCBI Taxonomy" id="1817757"/>
    <lineage>
        <taxon>Bacteria</taxon>
        <taxon>Pseudomonadati</taxon>
        <taxon>Pseudomonadota</taxon>
        <taxon>Candidatus Muproteobacteria</taxon>
    </lineage>
</organism>
<comment type="subcellular location">
    <subcellularLocation>
        <location evidence="1">Cell membrane</location>
        <topology evidence="1">Multi-pass membrane protein</topology>
    </subcellularLocation>
    <subcellularLocation>
        <location evidence="7">Membrane</location>
        <topology evidence="7">Multi-pass membrane protein</topology>
    </subcellularLocation>
</comment>
<keyword evidence="3 7" id="KW-0812">Transmembrane</keyword>
<evidence type="ECO:0000256" key="2">
    <source>
        <dbReference type="ARBA" id="ARBA00022475"/>
    </source>
</evidence>
<keyword evidence="2" id="KW-1003">Cell membrane</keyword>
<evidence type="ECO:0000256" key="3">
    <source>
        <dbReference type="ARBA" id="ARBA00022692"/>
    </source>
</evidence>
<dbReference type="NCBIfam" id="NF005045">
    <property type="entry name" value="PRK06458.1-5"/>
    <property type="match status" value="1"/>
</dbReference>
<dbReference type="PANTHER" id="PTHR42682:SF5">
    <property type="entry name" value="HYDROGENASE-4 COMPONENT F"/>
    <property type="match status" value="1"/>
</dbReference>
<comment type="caution">
    <text evidence="10">The sequence shown here is derived from an EMBL/GenBank/DDBJ whole genome shotgun (WGS) entry which is preliminary data.</text>
</comment>
<feature type="transmembrane region" description="Helical" evidence="8">
    <location>
        <begin position="450"/>
        <end position="472"/>
    </location>
</feature>
<dbReference type="InterPro" id="IPR001750">
    <property type="entry name" value="ND/Mrp_TM"/>
</dbReference>
<protein>
    <submittedName>
        <fullName evidence="10">Hydrogenase 4 subunit F</fullName>
    </submittedName>
</protein>
<dbReference type="GO" id="GO:0042773">
    <property type="term" value="P:ATP synthesis coupled electron transport"/>
    <property type="evidence" value="ECO:0007669"/>
    <property type="project" value="InterPro"/>
</dbReference>
<dbReference type="Proteomes" id="UP000179334">
    <property type="component" value="Unassembled WGS sequence"/>
</dbReference>
<dbReference type="PRINTS" id="PR01437">
    <property type="entry name" value="NUOXDRDTASE4"/>
</dbReference>
<keyword evidence="4 8" id="KW-1133">Transmembrane helix</keyword>
<evidence type="ECO:0000256" key="8">
    <source>
        <dbReference type="SAM" id="Phobius"/>
    </source>
</evidence>
<dbReference type="InterPro" id="IPR052175">
    <property type="entry name" value="ComplexI-like_HydComp"/>
</dbReference>
<feature type="transmembrane region" description="Helical" evidence="8">
    <location>
        <begin position="62"/>
        <end position="85"/>
    </location>
</feature>
<keyword evidence="5" id="KW-0560">Oxidoreductase</keyword>
<feature type="transmembrane region" description="Helical" evidence="8">
    <location>
        <begin position="375"/>
        <end position="397"/>
    </location>
</feature>
<feature type="transmembrane region" description="Helical" evidence="8">
    <location>
        <begin position="6"/>
        <end position="22"/>
    </location>
</feature>
<keyword evidence="6 8" id="KW-0472">Membrane</keyword>
<feature type="transmembrane region" description="Helical" evidence="8">
    <location>
        <begin position="317"/>
        <end position="339"/>
    </location>
</feature>
<feature type="transmembrane region" description="Helical" evidence="8">
    <location>
        <begin position="129"/>
        <end position="148"/>
    </location>
</feature>
<evidence type="ECO:0000256" key="6">
    <source>
        <dbReference type="ARBA" id="ARBA00023136"/>
    </source>
</evidence>
<feature type="transmembrane region" description="Helical" evidence="8">
    <location>
        <begin position="409"/>
        <end position="429"/>
    </location>
</feature>
<dbReference type="Pfam" id="PF00361">
    <property type="entry name" value="Proton_antipo_M"/>
    <property type="match status" value="1"/>
</dbReference>
<evidence type="ECO:0000256" key="1">
    <source>
        <dbReference type="ARBA" id="ARBA00004651"/>
    </source>
</evidence>
<dbReference type="InterPro" id="IPR003918">
    <property type="entry name" value="NADH_UbQ_OxRdtase"/>
</dbReference>
<feature type="transmembrane region" description="Helical" evidence="8">
    <location>
        <begin position="244"/>
        <end position="265"/>
    </location>
</feature>
<evidence type="ECO:0000256" key="5">
    <source>
        <dbReference type="ARBA" id="ARBA00023002"/>
    </source>
</evidence>
<evidence type="ECO:0000313" key="11">
    <source>
        <dbReference type="Proteomes" id="UP000179334"/>
    </source>
</evidence>
<gene>
    <name evidence="10" type="ORF">A2V91_00865</name>
</gene>
<name>A0A1F6T787_9PROT</name>
<dbReference type="GO" id="GO:0005886">
    <property type="term" value="C:plasma membrane"/>
    <property type="evidence" value="ECO:0007669"/>
    <property type="project" value="UniProtKB-SubCell"/>
</dbReference>
<evidence type="ECO:0000256" key="4">
    <source>
        <dbReference type="ARBA" id="ARBA00022989"/>
    </source>
</evidence>
<proteinExistence type="predicted"/>